<dbReference type="AlphaFoldDB" id="A0A7C9DUQ6"/>
<organism evidence="2">
    <name type="scientific">Opuntia streptacantha</name>
    <name type="common">Prickly pear cactus</name>
    <name type="synonym">Opuntia cardona</name>
    <dbReference type="NCBI Taxonomy" id="393608"/>
    <lineage>
        <taxon>Eukaryota</taxon>
        <taxon>Viridiplantae</taxon>
        <taxon>Streptophyta</taxon>
        <taxon>Embryophyta</taxon>
        <taxon>Tracheophyta</taxon>
        <taxon>Spermatophyta</taxon>
        <taxon>Magnoliopsida</taxon>
        <taxon>eudicotyledons</taxon>
        <taxon>Gunneridae</taxon>
        <taxon>Pentapetalae</taxon>
        <taxon>Caryophyllales</taxon>
        <taxon>Cactineae</taxon>
        <taxon>Cactaceae</taxon>
        <taxon>Opuntioideae</taxon>
        <taxon>Opuntia</taxon>
    </lineage>
</organism>
<evidence type="ECO:0000256" key="1">
    <source>
        <dbReference type="SAM" id="MobiDB-lite"/>
    </source>
</evidence>
<reference evidence="2" key="2">
    <citation type="submission" date="2020-07" db="EMBL/GenBank/DDBJ databases">
        <authorList>
            <person name="Vera ALvarez R."/>
            <person name="Arias-Moreno D.M."/>
            <person name="Jimenez-Jacinto V."/>
            <person name="Jimenez-Bremont J.F."/>
            <person name="Swaminathan K."/>
            <person name="Moose S.P."/>
            <person name="Guerrero-Gonzalez M.L."/>
            <person name="Marino-Ramirez L."/>
            <person name="Landsman D."/>
            <person name="Rodriguez-Kessler M."/>
            <person name="Delgado-Sanchez P."/>
        </authorList>
    </citation>
    <scope>NUCLEOTIDE SEQUENCE</scope>
    <source>
        <tissue evidence="2">Cladode</tissue>
    </source>
</reference>
<feature type="region of interest" description="Disordered" evidence="1">
    <location>
        <begin position="1"/>
        <end position="30"/>
    </location>
</feature>
<evidence type="ECO:0000313" key="2">
    <source>
        <dbReference type="EMBL" id="MBA4649343.1"/>
    </source>
</evidence>
<name>A0A7C9DUQ6_OPUST</name>
<feature type="compositionally biased region" description="Basic and acidic residues" evidence="1">
    <location>
        <begin position="94"/>
        <end position="106"/>
    </location>
</feature>
<sequence length="106" mass="12169">MNTYLTSSPSFHRTFKNHTEREREREEGWSRKTSFSVRYLSSCFTWIVETTTIPNTNPACFYRSKVIQMQAHLASLPVGRPIPRDPTAGTQSETLKEKNEASADRA</sequence>
<feature type="region of interest" description="Disordered" evidence="1">
    <location>
        <begin position="77"/>
        <end position="106"/>
    </location>
</feature>
<protein>
    <submittedName>
        <fullName evidence="2">Uncharacterized protein</fullName>
    </submittedName>
</protein>
<accession>A0A7C9DUQ6</accession>
<feature type="compositionally biased region" description="Basic and acidic residues" evidence="1">
    <location>
        <begin position="17"/>
        <end position="30"/>
    </location>
</feature>
<dbReference type="EMBL" id="GISG01160083">
    <property type="protein sequence ID" value="MBA4649343.1"/>
    <property type="molecule type" value="Transcribed_RNA"/>
</dbReference>
<proteinExistence type="predicted"/>
<feature type="compositionally biased region" description="Polar residues" evidence="1">
    <location>
        <begin position="1"/>
        <end position="11"/>
    </location>
</feature>
<reference evidence="2" key="1">
    <citation type="journal article" date="2013" name="J. Plant Res.">
        <title>Effect of fungi and light on seed germination of three Opuntia species from semiarid lands of central Mexico.</title>
        <authorList>
            <person name="Delgado-Sanchez P."/>
            <person name="Jimenez-Bremont J.F."/>
            <person name="Guerrero-Gonzalez Mde L."/>
            <person name="Flores J."/>
        </authorList>
    </citation>
    <scope>NUCLEOTIDE SEQUENCE</scope>
    <source>
        <tissue evidence="2">Cladode</tissue>
    </source>
</reference>